<dbReference type="InterPro" id="IPR029063">
    <property type="entry name" value="SAM-dependent_MTases_sf"/>
</dbReference>
<dbReference type="InterPro" id="IPR051128">
    <property type="entry name" value="EgtD_Methyltrsf_superfamily"/>
</dbReference>
<dbReference type="PANTHER" id="PTHR43397">
    <property type="entry name" value="ERGOTHIONEINE BIOSYNTHESIS PROTEIN 1"/>
    <property type="match status" value="1"/>
</dbReference>
<dbReference type="PANTHER" id="PTHR43397:SF1">
    <property type="entry name" value="ERGOTHIONEINE BIOSYNTHESIS PROTEIN 1"/>
    <property type="match status" value="1"/>
</dbReference>
<dbReference type="GO" id="GO:0008168">
    <property type="term" value="F:methyltransferase activity"/>
    <property type="evidence" value="ECO:0007669"/>
    <property type="project" value="UniProtKB-KW"/>
</dbReference>
<gene>
    <name evidence="4" type="ORF">MNBD_ALPHA04-401</name>
</gene>
<dbReference type="NCBIfam" id="TIGR03438">
    <property type="entry name" value="egtD_ergothio"/>
    <property type="match status" value="1"/>
</dbReference>
<dbReference type="Pfam" id="PF10017">
    <property type="entry name" value="Methyltransf_33"/>
    <property type="match status" value="1"/>
</dbReference>
<evidence type="ECO:0000259" key="3">
    <source>
        <dbReference type="Pfam" id="PF10017"/>
    </source>
</evidence>
<keyword evidence="2" id="KW-0808">Transferase</keyword>
<reference evidence="4" key="1">
    <citation type="submission" date="2018-06" db="EMBL/GenBank/DDBJ databases">
        <authorList>
            <person name="Zhirakovskaya E."/>
        </authorList>
    </citation>
    <scope>NUCLEOTIDE SEQUENCE</scope>
</reference>
<dbReference type="EMBL" id="UOEF01000146">
    <property type="protein sequence ID" value="VAV92688.1"/>
    <property type="molecule type" value="Genomic_DNA"/>
</dbReference>
<protein>
    <recommendedName>
        <fullName evidence="3">Histidine-specific methyltransferase SAM-dependent domain-containing protein</fullName>
    </recommendedName>
</protein>
<dbReference type="AlphaFoldDB" id="A0A3B0RWC7"/>
<dbReference type="InterPro" id="IPR019257">
    <property type="entry name" value="MeTrfase_dom"/>
</dbReference>
<dbReference type="GO" id="GO:0032259">
    <property type="term" value="P:methylation"/>
    <property type="evidence" value="ECO:0007669"/>
    <property type="project" value="UniProtKB-KW"/>
</dbReference>
<dbReference type="SUPFAM" id="SSF53335">
    <property type="entry name" value="S-adenosyl-L-methionine-dependent methyltransferases"/>
    <property type="match status" value="1"/>
</dbReference>
<name>A0A3B0RWC7_9ZZZZ</name>
<sequence length="319" mass="35801">MDMMKIPIDPAFRNDVLACFETQSYAIPARWLYDRAGSELFEQITRLPEYYPTRTETALLEQYCGEVAKLGERGRAVVEFGSGSSTKTPHLLKALDIAAYVPIDISGDFLAHSVAELQGQFPDLPIYPLEADFTHKLRLPAEVADMPKLGFFPGSTIGNMIARTSVDLLRSMRETLGVDSQLLIGFDRIKDAKALVDAYDDNAGVTAQFSLNLLSRINSELDGNIPVEHFRHVAVWNDLYARIEIYLETQADVTFAIEGREFGLSKGQKLHVENSHKYGLRDARLMLRAGGWSPVREWSDESDYFSLILAEAHPYKHAP</sequence>
<dbReference type="InterPro" id="IPR035094">
    <property type="entry name" value="EgtD"/>
</dbReference>
<accession>A0A3B0RWC7</accession>
<dbReference type="Gene3D" id="3.40.50.150">
    <property type="entry name" value="Vaccinia Virus protein VP39"/>
    <property type="match status" value="1"/>
</dbReference>
<keyword evidence="1" id="KW-0489">Methyltransferase</keyword>
<evidence type="ECO:0000256" key="2">
    <source>
        <dbReference type="ARBA" id="ARBA00022679"/>
    </source>
</evidence>
<feature type="domain" description="Histidine-specific methyltransferase SAM-dependent" evidence="3">
    <location>
        <begin position="12"/>
        <end position="311"/>
    </location>
</feature>
<evidence type="ECO:0000313" key="4">
    <source>
        <dbReference type="EMBL" id="VAV92688.1"/>
    </source>
</evidence>
<proteinExistence type="predicted"/>
<evidence type="ECO:0000256" key="1">
    <source>
        <dbReference type="ARBA" id="ARBA00022603"/>
    </source>
</evidence>
<organism evidence="4">
    <name type="scientific">hydrothermal vent metagenome</name>
    <dbReference type="NCBI Taxonomy" id="652676"/>
    <lineage>
        <taxon>unclassified sequences</taxon>
        <taxon>metagenomes</taxon>
        <taxon>ecological metagenomes</taxon>
    </lineage>
</organism>
<dbReference type="PIRSF" id="PIRSF018005">
    <property type="entry name" value="UCP018005"/>
    <property type="match status" value="1"/>
</dbReference>
<dbReference type="InterPro" id="IPR017804">
    <property type="entry name" value="MeTrfase_EgtD-like"/>
</dbReference>